<name>A0A5C8NQY6_9BURK</name>
<evidence type="ECO:0000256" key="3">
    <source>
        <dbReference type="ARBA" id="ARBA00022723"/>
    </source>
</evidence>
<keyword evidence="1" id="KW-0813">Transport</keyword>
<dbReference type="PROSITE" id="PS51007">
    <property type="entry name" value="CYTC"/>
    <property type="match status" value="1"/>
</dbReference>
<dbReference type="PANTHER" id="PTHR35008">
    <property type="entry name" value="BLL4482 PROTEIN-RELATED"/>
    <property type="match status" value="1"/>
</dbReference>
<dbReference type="InterPro" id="IPR036909">
    <property type="entry name" value="Cyt_c-like_dom_sf"/>
</dbReference>
<dbReference type="Gene3D" id="1.10.760.10">
    <property type="entry name" value="Cytochrome c-like domain"/>
    <property type="match status" value="1"/>
</dbReference>
<dbReference type="GO" id="GO:0020037">
    <property type="term" value="F:heme binding"/>
    <property type="evidence" value="ECO:0007669"/>
    <property type="project" value="InterPro"/>
</dbReference>
<feature type="transmembrane region" description="Helical" evidence="8">
    <location>
        <begin position="24"/>
        <end position="44"/>
    </location>
</feature>
<proteinExistence type="predicted"/>
<evidence type="ECO:0000256" key="8">
    <source>
        <dbReference type="SAM" id="Phobius"/>
    </source>
</evidence>
<keyword evidence="8" id="KW-0812">Transmembrane</keyword>
<dbReference type="EMBL" id="VDUY01000008">
    <property type="protein sequence ID" value="TXL63517.1"/>
    <property type="molecule type" value="Genomic_DNA"/>
</dbReference>
<dbReference type="Proteomes" id="UP000321548">
    <property type="component" value="Unassembled WGS sequence"/>
</dbReference>
<evidence type="ECO:0000256" key="4">
    <source>
        <dbReference type="ARBA" id="ARBA00022982"/>
    </source>
</evidence>
<feature type="domain" description="Cytochrome c" evidence="9">
    <location>
        <begin position="72"/>
        <end position="162"/>
    </location>
</feature>
<dbReference type="InterPro" id="IPR051459">
    <property type="entry name" value="Cytochrome_c-type_DH"/>
</dbReference>
<dbReference type="RefSeq" id="WP_147705671.1">
    <property type="nucleotide sequence ID" value="NZ_VDUY01000008.1"/>
</dbReference>
<dbReference type="SUPFAM" id="SSF46626">
    <property type="entry name" value="Cytochrome c"/>
    <property type="match status" value="1"/>
</dbReference>
<protein>
    <submittedName>
        <fullName evidence="10">C-type cytochrome</fullName>
    </submittedName>
</protein>
<evidence type="ECO:0000313" key="10">
    <source>
        <dbReference type="EMBL" id="TXL63517.1"/>
    </source>
</evidence>
<keyword evidence="2 6" id="KW-0349">Heme</keyword>
<evidence type="ECO:0000259" key="9">
    <source>
        <dbReference type="PROSITE" id="PS51007"/>
    </source>
</evidence>
<dbReference type="Pfam" id="PF13442">
    <property type="entry name" value="Cytochrome_CBB3"/>
    <property type="match status" value="1"/>
</dbReference>
<keyword evidence="3 6" id="KW-0479">Metal-binding</keyword>
<evidence type="ECO:0000256" key="6">
    <source>
        <dbReference type="PROSITE-ProRule" id="PRU00433"/>
    </source>
</evidence>
<accession>A0A5C8NQY6</accession>
<sequence length="198" mass="20268">MTRSDVRPQQARENPEPSEAPNPMPWFVLLLTAALLGFGIVYIARASLDEAPELGDGRTLAELRGPAVAPAGAAIDGAAVYAARCAACHQAGGTGLPGAFPPLAGAEWVTGKAETLVSVVLHGIAGPLTVKGTTYNGAMPAFGAQLQDAEIAAVLTHIRGQWGNRAAPIDAPTVAAVREETAGRTEPFKGDAELAAPE</sequence>
<evidence type="ECO:0000313" key="11">
    <source>
        <dbReference type="Proteomes" id="UP000321548"/>
    </source>
</evidence>
<keyword evidence="8" id="KW-0472">Membrane</keyword>
<dbReference type="InterPro" id="IPR009056">
    <property type="entry name" value="Cyt_c-like_dom"/>
</dbReference>
<comment type="caution">
    <text evidence="10">The sequence shown here is derived from an EMBL/GenBank/DDBJ whole genome shotgun (WGS) entry which is preliminary data.</text>
</comment>
<evidence type="ECO:0000256" key="1">
    <source>
        <dbReference type="ARBA" id="ARBA00022448"/>
    </source>
</evidence>
<keyword evidence="5 6" id="KW-0408">Iron</keyword>
<dbReference type="AlphaFoldDB" id="A0A5C8NQY6"/>
<feature type="region of interest" description="Disordered" evidence="7">
    <location>
        <begin position="1"/>
        <end position="20"/>
    </location>
</feature>
<dbReference type="InterPro" id="IPR008168">
    <property type="entry name" value="Cyt_C_IC"/>
</dbReference>
<dbReference type="PRINTS" id="PR00605">
    <property type="entry name" value="CYTCHROMECIC"/>
</dbReference>
<dbReference type="PANTHER" id="PTHR35008:SF8">
    <property type="entry name" value="ALCOHOL DEHYDROGENASE CYTOCHROME C SUBUNIT"/>
    <property type="match status" value="1"/>
</dbReference>
<keyword evidence="11" id="KW-1185">Reference proteome</keyword>
<evidence type="ECO:0000256" key="7">
    <source>
        <dbReference type="SAM" id="MobiDB-lite"/>
    </source>
</evidence>
<dbReference type="GO" id="GO:0005506">
    <property type="term" value="F:iron ion binding"/>
    <property type="evidence" value="ECO:0007669"/>
    <property type="project" value="InterPro"/>
</dbReference>
<reference evidence="10 11" key="1">
    <citation type="submission" date="2019-06" db="EMBL/GenBank/DDBJ databases">
        <title>Quisquiliibacterium sp. nov., isolated from a maize field.</title>
        <authorList>
            <person name="Lin S.-Y."/>
            <person name="Tsai C.-F."/>
            <person name="Young C.-C."/>
        </authorList>
    </citation>
    <scope>NUCLEOTIDE SEQUENCE [LARGE SCALE GENOMIC DNA]</scope>
    <source>
        <strain evidence="10 11">CC-CFT501</strain>
    </source>
</reference>
<gene>
    <name evidence="10" type="ORF">FHP08_16890</name>
</gene>
<evidence type="ECO:0000256" key="5">
    <source>
        <dbReference type="ARBA" id="ARBA00023004"/>
    </source>
</evidence>
<dbReference type="OrthoDB" id="9757546at2"/>
<evidence type="ECO:0000256" key="2">
    <source>
        <dbReference type="ARBA" id="ARBA00022617"/>
    </source>
</evidence>
<keyword evidence="4" id="KW-0249">Electron transport</keyword>
<organism evidence="10 11">
    <name type="scientific">Zeimonas arvi</name>
    <dbReference type="NCBI Taxonomy" id="2498847"/>
    <lineage>
        <taxon>Bacteria</taxon>
        <taxon>Pseudomonadati</taxon>
        <taxon>Pseudomonadota</taxon>
        <taxon>Betaproteobacteria</taxon>
        <taxon>Burkholderiales</taxon>
        <taxon>Burkholderiaceae</taxon>
        <taxon>Zeimonas</taxon>
    </lineage>
</organism>
<keyword evidence="8" id="KW-1133">Transmembrane helix</keyword>
<dbReference type="GO" id="GO:0009055">
    <property type="term" value="F:electron transfer activity"/>
    <property type="evidence" value="ECO:0007669"/>
    <property type="project" value="InterPro"/>
</dbReference>